<dbReference type="InterPro" id="IPR050403">
    <property type="entry name" value="Myosin_RLC"/>
</dbReference>
<comment type="caution">
    <text evidence="5">The sequence shown here is derived from an EMBL/GenBank/DDBJ whole genome shotgun (WGS) entry which is preliminary data.</text>
</comment>
<dbReference type="GO" id="GO:0005509">
    <property type="term" value="F:calcium ion binding"/>
    <property type="evidence" value="ECO:0007669"/>
    <property type="project" value="InterPro"/>
</dbReference>
<keyword evidence="2" id="KW-0106">Calcium</keyword>
<dbReference type="VEuPathDB" id="FungiDB:SMAC_02253"/>
<name>A0A8S8ZH10_SORMA</name>
<dbReference type="Proteomes" id="UP000433876">
    <property type="component" value="Unassembled WGS sequence"/>
</dbReference>
<feature type="domain" description="EF-hand" evidence="4">
    <location>
        <begin position="267"/>
        <end position="302"/>
    </location>
</feature>
<dbReference type="PROSITE" id="PS00018">
    <property type="entry name" value="EF_HAND_1"/>
    <property type="match status" value="1"/>
</dbReference>
<feature type="compositionally biased region" description="Low complexity" evidence="3">
    <location>
        <begin position="162"/>
        <end position="183"/>
    </location>
</feature>
<protein>
    <recommendedName>
        <fullName evidence="4">EF-hand domain-containing protein</fullName>
    </recommendedName>
</protein>
<dbReference type="InterPro" id="IPR018247">
    <property type="entry name" value="EF_Hand_1_Ca_BS"/>
</dbReference>
<dbReference type="InterPro" id="IPR011992">
    <property type="entry name" value="EF-hand-dom_pair"/>
</dbReference>
<reference evidence="5 6" key="1">
    <citation type="submission" date="2017-07" db="EMBL/GenBank/DDBJ databases">
        <title>Genome sequence of the Sordaria macrospora wild type strain R19027.</title>
        <authorList>
            <person name="Nowrousian M."/>
            <person name="Teichert I."/>
            <person name="Kueck U."/>
        </authorList>
    </citation>
    <scope>NUCLEOTIDE SEQUENCE [LARGE SCALE GENOMIC DNA]</scope>
    <source>
        <strain evidence="5 6">R19027</strain>
        <tissue evidence="5">Mycelium</tissue>
    </source>
</reference>
<evidence type="ECO:0000256" key="1">
    <source>
        <dbReference type="ARBA" id="ARBA00022737"/>
    </source>
</evidence>
<proteinExistence type="predicted"/>
<dbReference type="PANTHER" id="PTHR23049">
    <property type="entry name" value="MYOSIN REGULATORY LIGHT CHAIN 2"/>
    <property type="match status" value="1"/>
</dbReference>
<sequence>MATPTAGPYKPSPLGSYASPMGSGSLGAPTATRNSPFQRRPVSPGAVSPSPLRPAPTSPLATPPVKQQQGGGSNVSELTSRFANNIANNSGPPTTPSGAGLGGLLGAGPSSTATPTSSQTQTQSQASWTPRASASAPAVVNPPPPNPMFLNGDAPPPRPPQHRISPLPSPSIPRTTTSASTISMGTGGNAMSQLQPSQVRTLREGFQILDRDSDGVVVREDVIDMLNQLGLPNNASDVSQFFPPNGPQSMTMAVFLNSIATALSSLSPSGELLSAFSAFDDDDSGQIDVAELRDALLNTAPEPGEKPLTSLEVDKVMAGFTGRRAFAQNSQRTTGLGGVGGSGAKRGEVFRYQEFVKLIQGTGNGGEQGSEDSGRG</sequence>
<dbReference type="EMBL" id="NMPR01000158">
    <property type="protein sequence ID" value="KAA8628919.1"/>
    <property type="molecule type" value="Genomic_DNA"/>
</dbReference>
<feature type="domain" description="EF-hand" evidence="4">
    <location>
        <begin position="197"/>
        <end position="232"/>
    </location>
</feature>
<dbReference type="SMART" id="SM00054">
    <property type="entry name" value="EFh"/>
    <property type="match status" value="2"/>
</dbReference>
<dbReference type="InterPro" id="IPR002048">
    <property type="entry name" value="EF_hand_dom"/>
</dbReference>
<evidence type="ECO:0000256" key="2">
    <source>
        <dbReference type="ARBA" id="ARBA00022837"/>
    </source>
</evidence>
<dbReference type="Gene3D" id="1.10.238.10">
    <property type="entry name" value="EF-hand"/>
    <property type="match status" value="1"/>
</dbReference>
<evidence type="ECO:0000313" key="6">
    <source>
        <dbReference type="Proteomes" id="UP000433876"/>
    </source>
</evidence>
<keyword evidence="1" id="KW-0677">Repeat</keyword>
<feature type="compositionally biased region" description="Low complexity" evidence="3">
    <location>
        <begin position="107"/>
        <end position="139"/>
    </location>
</feature>
<dbReference type="Pfam" id="PF13202">
    <property type="entry name" value="EF-hand_5"/>
    <property type="match status" value="1"/>
</dbReference>
<evidence type="ECO:0000259" key="4">
    <source>
        <dbReference type="PROSITE" id="PS50222"/>
    </source>
</evidence>
<feature type="region of interest" description="Disordered" evidence="3">
    <location>
        <begin position="1"/>
        <end position="196"/>
    </location>
</feature>
<evidence type="ECO:0000313" key="5">
    <source>
        <dbReference type="EMBL" id="KAA8628919.1"/>
    </source>
</evidence>
<gene>
    <name evidence="5" type="ORF">SMACR_02253</name>
</gene>
<dbReference type="SUPFAM" id="SSF47473">
    <property type="entry name" value="EF-hand"/>
    <property type="match status" value="1"/>
</dbReference>
<evidence type="ECO:0000256" key="3">
    <source>
        <dbReference type="SAM" id="MobiDB-lite"/>
    </source>
</evidence>
<accession>A0A8S8ZH10</accession>
<dbReference type="PROSITE" id="PS50222">
    <property type="entry name" value="EF_HAND_2"/>
    <property type="match status" value="2"/>
</dbReference>
<organism evidence="5 6">
    <name type="scientific">Sordaria macrospora</name>
    <dbReference type="NCBI Taxonomy" id="5147"/>
    <lineage>
        <taxon>Eukaryota</taxon>
        <taxon>Fungi</taxon>
        <taxon>Dikarya</taxon>
        <taxon>Ascomycota</taxon>
        <taxon>Pezizomycotina</taxon>
        <taxon>Sordariomycetes</taxon>
        <taxon>Sordariomycetidae</taxon>
        <taxon>Sordariales</taxon>
        <taxon>Sordariaceae</taxon>
        <taxon>Sordaria</taxon>
    </lineage>
</organism>
<feature type="compositionally biased region" description="Polar residues" evidence="3">
    <location>
        <begin position="74"/>
        <end position="89"/>
    </location>
</feature>
<dbReference type="AlphaFoldDB" id="A0A8S8ZH10"/>